<feature type="transmembrane region" description="Helical" evidence="1">
    <location>
        <begin position="184"/>
        <end position="203"/>
    </location>
</feature>
<dbReference type="AlphaFoldDB" id="A0A381Y7L8"/>
<feature type="transmembrane region" description="Helical" evidence="1">
    <location>
        <begin position="12"/>
        <end position="37"/>
    </location>
</feature>
<evidence type="ECO:0000256" key="1">
    <source>
        <dbReference type="SAM" id="Phobius"/>
    </source>
</evidence>
<keyword evidence="1" id="KW-0812">Transmembrane</keyword>
<feature type="transmembrane region" description="Helical" evidence="1">
    <location>
        <begin position="86"/>
        <end position="107"/>
    </location>
</feature>
<proteinExistence type="predicted"/>
<accession>A0A381Y7L8</accession>
<feature type="transmembrane region" description="Helical" evidence="1">
    <location>
        <begin position="113"/>
        <end position="136"/>
    </location>
</feature>
<protein>
    <recommendedName>
        <fullName evidence="3">Polysaccharide biosynthesis protein C-terminal domain-containing protein</fullName>
    </recommendedName>
</protein>
<gene>
    <name evidence="2" type="ORF">METZ01_LOCUS125241</name>
</gene>
<sequence>MTAEPLKTRRILVFWMPLAGTWLMMAVEGPFLAAVIARLPDAAPNLAAYGVAFAFAIIVESPVIMLMSASTALVNNRDSYLVFRRFTIALSALMTGVMLIIVMPPVFDTLAFWLNLPIAVASLTHQALILMLPWPGAIGYRRLLQGLLIRHDMTRRVAYGTVVRLVTMCATAVIAGWWLSISGALVGALALSVAVVAEALAVRRMSRRAIRALMDRRKTEGQRLTLSNVVKFYVPLALSSFLAMGVQPMVTFFMGQSRMAL</sequence>
<feature type="transmembrane region" description="Helical" evidence="1">
    <location>
        <begin position="157"/>
        <end position="178"/>
    </location>
</feature>
<evidence type="ECO:0000313" key="2">
    <source>
        <dbReference type="EMBL" id="SVA72387.1"/>
    </source>
</evidence>
<organism evidence="2">
    <name type="scientific">marine metagenome</name>
    <dbReference type="NCBI Taxonomy" id="408172"/>
    <lineage>
        <taxon>unclassified sequences</taxon>
        <taxon>metagenomes</taxon>
        <taxon>ecological metagenomes</taxon>
    </lineage>
</organism>
<feature type="non-terminal residue" evidence="2">
    <location>
        <position position="1"/>
    </location>
</feature>
<feature type="transmembrane region" description="Helical" evidence="1">
    <location>
        <begin position="224"/>
        <end position="244"/>
    </location>
</feature>
<name>A0A381Y7L8_9ZZZZ</name>
<feature type="non-terminal residue" evidence="2">
    <location>
        <position position="261"/>
    </location>
</feature>
<keyword evidence="1" id="KW-0472">Membrane</keyword>
<feature type="transmembrane region" description="Helical" evidence="1">
    <location>
        <begin position="49"/>
        <end position="74"/>
    </location>
</feature>
<keyword evidence="1" id="KW-1133">Transmembrane helix</keyword>
<evidence type="ECO:0008006" key="3">
    <source>
        <dbReference type="Google" id="ProtNLM"/>
    </source>
</evidence>
<dbReference type="EMBL" id="UINC01017456">
    <property type="protein sequence ID" value="SVA72387.1"/>
    <property type="molecule type" value="Genomic_DNA"/>
</dbReference>
<reference evidence="2" key="1">
    <citation type="submission" date="2018-05" db="EMBL/GenBank/DDBJ databases">
        <authorList>
            <person name="Lanie J.A."/>
            <person name="Ng W.-L."/>
            <person name="Kazmierczak K.M."/>
            <person name="Andrzejewski T.M."/>
            <person name="Davidsen T.M."/>
            <person name="Wayne K.J."/>
            <person name="Tettelin H."/>
            <person name="Glass J.I."/>
            <person name="Rusch D."/>
            <person name="Podicherti R."/>
            <person name="Tsui H.-C.T."/>
            <person name="Winkler M.E."/>
        </authorList>
    </citation>
    <scope>NUCLEOTIDE SEQUENCE</scope>
</reference>